<dbReference type="Proteomes" id="UP001596058">
    <property type="component" value="Unassembled WGS sequence"/>
</dbReference>
<protein>
    <submittedName>
        <fullName evidence="1">Uncharacterized protein</fullName>
    </submittedName>
</protein>
<dbReference type="EMBL" id="JBHSPA010000033">
    <property type="protein sequence ID" value="MFC5828002.1"/>
    <property type="molecule type" value="Genomic_DNA"/>
</dbReference>
<accession>A0ABW1CR08</accession>
<proteinExistence type="predicted"/>
<dbReference type="RefSeq" id="WP_379517506.1">
    <property type="nucleotide sequence ID" value="NZ_JBHSPA010000033.1"/>
</dbReference>
<organism evidence="1 2">
    <name type="scientific">Nonomuraea insulae</name>
    <dbReference type="NCBI Taxonomy" id="1616787"/>
    <lineage>
        <taxon>Bacteria</taxon>
        <taxon>Bacillati</taxon>
        <taxon>Actinomycetota</taxon>
        <taxon>Actinomycetes</taxon>
        <taxon>Streptosporangiales</taxon>
        <taxon>Streptosporangiaceae</taxon>
        <taxon>Nonomuraea</taxon>
    </lineage>
</organism>
<name>A0ABW1CR08_9ACTN</name>
<reference evidence="2" key="1">
    <citation type="journal article" date="2019" name="Int. J. Syst. Evol. Microbiol.">
        <title>The Global Catalogue of Microorganisms (GCM) 10K type strain sequencing project: providing services to taxonomists for standard genome sequencing and annotation.</title>
        <authorList>
            <consortium name="The Broad Institute Genomics Platform"/>
            <consortium name="The Broad Institute Genome Sequencing Center for Infectious Disease"/>
            <person name="Wu L."/>
            <person name="Ma J."/>
        </authorList>
    </citation>
    <scope>NUCLEOTIDE SEQUENCE [LARGE SCALE GENOMIC DNA]</scope>
    <source>
        <strain evidence="2">CCUG 53903</strain>
    </source>
</reference>
<gene>
    <name evidence="1" type="ORF">ACFPZ3_29410</name>
</gene>
<evidence type="ECO:0000313" key="2">
    <source>
        <dbReference type="Proteomes" id="UP001596058"/>
    </source>
</evidence>
<sequence>MDELLAALCQGQHARVIGPRAAPSSGCTETAAPRTCLRLLCLADGSTRIHGPLFLSERRPVPARRSIPADICPHTGSVRLVYDRTRVLLGTYAGLDLHHLRHTQRRYPSQRGWGPPPAERTVVVRVGDWRPANWAQYFTGCQDVAHIDNRLGIDNGEQDRPVTVCLTRLTCRASGGAGWSGSADGA</sequence>
<keyword evidence="2" id="KW-1185">Reference proteome</keyword>
<evidence type="ECO:0000313" key="1">
    <source>
        <dbReference type="EMBL" id="MFC5828002.1"/>
    </source>
</evidence>
<comment type="caution">
    <text evidence="1">The sequence shown here is derived from an EMBL/GenBank/DDBJ whole genome shotgun (WGS) entry which is preliminary data.</text>
</comment>